<accession>B3C629</accession>
<dbReference type="STRING" id="471870.BACINT_00363"/>
<dbReference type="Proteomes" id="UP000004596">
    <property type="component" value="Unassembled WGS sequence"/>
</dbReference>
<organism evidence="1 2">
    <name type="scientific">Bacteroides intestinalis DSM 17393</name>
    <dbReference type="NCBI Taxonomy" id="471870"/>
    <lineage>
        <taxon>Bacteria</taxon>
        <taxon>Pseudomonadati</taxon>
        <taxon>Bacteroidota</taxon>
        <taxon>Bacteroidia</taxon>
        <taxon>Bacteroidales</taxon>
        <taxon>Bacteroidaceae</taxon>
        <taxon>Bacteroides</taxon>
    </lineage>
</organism>
<proteinExistence type="predicted"/>
<evidence type="ECO:0000313" key="1">
    <source>
        <dbReference type="EMBL" id="EDV07586.1"/>
    </source>
</evidence>
<name>B3C629_9BACE</name>
<protein>
    <submittedName>
        <fullName evidence="1">Uncharacterized protein</fullName>
    </submittedName>
</protein>
<reference evidence="1 2" key="2">
    <citation type="submission" date="2008-04" db="EMBL/GenBank/DDBJ databases">
        <authorList>
            <person name="Fulton L."/>
            <person name="Clifton S."/>
            <person name="Fulton B."/>
            <person name="Xu J."/>
            <person name="Minx P."/>
            <person name="Pepin K.H."/>
            <person name="Johnson M."/>
            <person name="Thiruvilangam P."/>
            <person name="Bhonagiri V."/>
            <person name="Nash W.E."/>
            <person name="Mardis E.R."/>
            <person name="Wilson R.K."/>
        </authorList>
    </citation>
    <scope>NUCLEOTIDE SEQUENCE [LARGE SCALE GENOMIC DNA]</scope>
    <source>
        <strain evidence="1 2">DSM 17393</strain>
    </source>
</reference>
<sequence length="43" mass="4800">MQELDLSQGKLVGERKILTYGHANNATYAEGPIFIKLTESISY</sequence>
<dbReference type="EMBL" id="ABJL02000002">
    <property type="protein sequence ID" value="EDV07586.1"/>
    <property type="molecule type" value="Genomic_DNA"/>
</dbReference>
<comment type="caution">
    <text evidence="1">The sequence shown here is derived from an EMBL/GenBank/DDBJ whole genome shotgun (WGS) entry which is preliminary data.</text>
</comment>
<reference evidence="1 2" key="1">
    <citation type="submission" date="2008-04" db="EMBL/GenBank/DDBJ databases">
        <title>Draft genome sequence of Bacteroides intestinalis (DSM 17393).</title>
        <authorList>
            <person name="Sudarsanam P."/>
            <person name="Ley R."/>
            <person name="Guruge J."/>
            <person name="Turnbaugh P.J."/>
            <person name="Mahowald M."/>
            <person name="Liep D."/>
            <person name="Gordon J."/>
        </authorList>
    </citation>
    <scope>NUCLEOTIDE SEQUENCE [LARGE SCALE GENOMIC DNA]</scope>
    <source>
        <strain evidence="1 2">DSM 17393</strain>
    </source>
</reference>
<evidence type="ECO:0000313" key="2">
    <source>
        <dbReference type="Proteomes" id="UP000004596"/>
    </source>
</evidence>
<dbReference type="AlphaFoldDB" id="B3C629"/>
<gene>
    <name evidence="1" type="ORF">BACINT_00363</name>
</gene>